<organism evidence="1">
    <name type="scientific">uncultured bacterium EIL68H05</name>
    <dbReference type="NCBI Taxonomy" id="1768205"/>
    <lineage>
        <taxon>Bacteria</taxon>
        <taxon>environmental samples</taxon>
    </lineage>
</organism>
<protein>
    <submittedName>
        <fullName evidence="1">Uncharacterized protein</fullName>
    </submittedName>
</protein>
<accession>A0A0U2VXA9</accession>
<sequence>MTTYYRGVEVSGEVKSKSNKASDLNYRGTKHDANVVKKSSKTPGIYRGVETAA</sequence>
<evidence type="ECO:0000313" key="1">
    <source>
        <dbReference type="EMBL" id="ALS55919.1"/>
    </source>
</evidence>
<name>A0A0U2VXA9_9BACT</name>
<dbReference type="AlphaFoldDB" id="A0A0U2VXA9"/>
<dbReference type="EMBL" id="KT201082">
    <property type="protein sequence ID" value="ALS55919.1"/>
    <property type="molecule type" value="Genomic_DNA"/>
</dbReference>
<reference evidence="1" key="1">
    <citation type="journal article" date="2016" name="ISME J.">
        <title>Functional metagenomic screen reveals new and diverse microbial rhodopsins.</title>
        <authorList>
            <person name="Pushkarev A."/>
            <person name="Beja O."/>
        </authorList>
    </citation>
    <scope>NUCLEOTIDE SEQUENCE</scope>
</reference>
<proteinExistence type="predicted"/>